<proteinExistence type="predicted"/>
<accession>A0AAV5WXB1</accession>
<feature type="domain" description="C2H2-type" evidence="2">
    <location>
        <begin position="36"/>
        <end position="57"/>
    </location>
</feature>
<sequence length="274" mass="31250">CGGMSLVALTDCGRRISPKFDDAITARYDFALPIVCSFCPEVFTEAYTLSSHISQKHKHTVESLEKKLAGAIEQNPRKKFYYEPFMCSKCHNTFKSMPQFAQHIHSRIQRGQACNGDVKILKFIKEESAFKSNVPASLKTKTAGAPIEKESSDPPENQTRKLTFDGTYSKEIKAEYMGMTMEAFENEIQKEIKYEPIDADELRVTDHLKKKPNDTPVLSYEHPYIPREMRARMDREKEHSDQLRAPYADHDQVVVKEEPIDEYFEGRTAAAAAA</sequence>
<feature type="compositionally biased region" description="Basic and acidic residues" evidence="1">
    <location>
        <begin position="147"/>
        <end position="162"/>
    </location>
</feature>
<evidence type="ECO:0000256" key="1">
    <source>
        <dbReference type="SAM" id="MobiDB-lite"/>
    </source>
</evidence>
<dbReference type="PROSITE" id="PS00028">
    <property type="entry name" value="ZINC_FINGER_C2H2_1"/>
    <property type="match status" value="1"/>
</dbReference>
<name>A0AAV5WXB1_9BILA</name>
<reference evidence="3" key="1">
    <citation type="submission" date="2023-10" db="EMBL/GenBank/DDBJ databases">
        <title>Genome assembly of Pristionchus species.</title>
        <authorList>
            <person name="Yoshida K."/>
            <person name="Sommer R.J."/>
        </authorList>
    </citation>
    <scope>NUCLEOTIDE SEQUENCE</scope>
    <source>
        <strain evidence="3">RS5133</strain>
    </source>
</reference>
<evidence type="ECO:0000313" key="3">
    <source>
        <dbReference type="EMBL" id="GMT35305.1"/>
    </source>
</evidence>
<dbReference type="InterPro" id="IPR013087">
    <property type="entry name" value="Znf_C2H2_type"/>
</dbReference>
<feature type="non-terminal residue" evidence="3">
    <location>
        <position position="1"/>
    </location>
</feature>
<organism evidence="3 4">
    <name type="scientific">Pristionchus fissidentatus</name>
    <dbReference type="NCBI Taxonomy" id="1538716"/>
    <lineage>
        <taxon>Eukaryota</taxon>
        <taxon>Metazoa</taxon>
        <taxon>Ecdysozoa</taxon>
        <taxon>Nematoda</taxon>
        <taxon>Chromadorea</taxon>
        <taxon>Rhabditida</taxon>
        <taxon>Rhabditina</taxon>
        <taxon>Diplogasteromorpha</taxon>
        <taxon>Diplogasteroidea</taxon>
        <taxon>Neodiplogasteridae</taxon>
        <taxon>Pristionchus</taxon>
    </lineage>
</organism>
<dbReference type="Gene3D" id="3.30.160.60">
    <property type="entry name" value="Classic Zinc Finger"/>
    <property type="match status" value="1"/>
</dbReference>
<dbReference type="AlphaFoldDB" id="A0AAV5WXB1"/>
<feature type="region of interest" description="Disordered" evidence="1">
    <location>
        <begin position="233"/>
        <end position="252"/>
    </location>
</feature>
<feature type="non-terminal residue" evidence="3">
    <location>
        <position position="274"/>
    </location>
</feature>
<dbReference type="Proteomes" id="UP001432322">
    <property type="component" value="Unassembled WGS sequence"/>
</dbReference>
<keyword evidence="4" id="KW-1185">Reference proteome</keyword>
<evidence type="ECO:0000313" key="4">
    <source>
        <dbReference type="Proteomes" id="UP001432322"/>
    </source>
</evidence>
<comment type="caution">
    <text evidence="3">The sequence shown here is derived from an EMBL/GenBank/DDBJ whole genome shotgun (WGS) entry which is preliminary data.</text>
</comment>
<evidence type="ECO:0000259" key="2">
    <source>
        <dbReference type="PROSITE" id="PS00028"/>
    </source>
</evidence>
<dbReference type="SMART" id="SM00355">
    <property type="entry name" value="ZnF_C2H2"/>
    <property type="match status" value="2"/>
</dbReference>
<dbReference type="EMBL" id="BTSY01000007">
    <property type="protein sequence ID" value="GMT35305.1"/>
    <property type="molecule type" value="Genomic_DNA"/>
</dbReference>
<feature type="region of interest" description="Disordered" evidence="1">
    <location>
        <begin position="137"/>
        <end position="162"/>
    </location>
</feature>
<gene>
    <name evidence="3" type="ORF">PFISCL1PPCAC_26602</name>
</gene>
<protein>
    <recommendedName>
        <fullName evidence="2">C2H2-type domain-containing protein</fullName>
    </recommendedName>
</protein>